<dbReference type="KEGG" id="acy:Anacy_0313"/>
<organism evidence="1 2">
    <name type="scientific">Anabaena cylindrica (strain ATCC 27899 / PCC 7122)</name>
    <dbReference type="NCBI Taxonomy" id="272123"/>
    <lineage>
        <taxon>Bacteria</taxon>
        <taxon>Bacillati</taxon>
        <taxon>Cyanobacteriota</taxon>
        <taxon>Cyanophyceae</taxon>
        <taxon>Nostocales</taxon>
        <taxon>Nostocaceae</taxon>
        <taxon>Anabaena</taxon>
    </lineage>
</organism>
<gene>
    <name evidence="1" type="ordered locus">Anacy_0313</name>
</gene>
<evidence type="ECO:0000313" key="2">
    <source>
        <dbReference type="Proteomes" id="UP000010474"/>
    </source>
</evidence>
<dbReference type="AlphaFoldDB" id="K9ZC03"/>
<accession>K9ZC03</accession>
<protein>
    <submittedName>
        <fullName evidence="1">Uncharacterized protein</fullName>
    </submittedName>
</protein>
<proteinExistence type="predicted"/>
<evidence type="ECO:0000313" key="1">
    <source>
        <dbReference type="EMBL" id="AFZ55915.1"/>
    </source>
</evidence>
<dbReference type="EMBL" id="CP003659">
    <property type="protein sequence ID" value="AFZ55915.1"/>
    <property type="molecule type" value="Genomic_DNA"/>
</dbReference>
<reference evidence="2" key="1">
    <citation type="journal article" date="2013" name="Proc. Natl. Acad. Sci. U.S.A.">
        <title>Improving the coverage of the cyanobacterial phylum using diversity-driven genome sequencing.</title>
        <authorList>
            <person name="Shih P.M."/>
            <person name="Wu D."/>
            <person name="Latifi A."/>
            <person name="Axen S.D."/>
            <person name="Fewer D.P."/>
            <person name="Talla E."/>
            <person name="Calteau A."/>
            <person name="Cai F."/>
            <person name="Tandeau de Marsac N."/>
            <person name="Rippka R."/>
            <person name="Herdman M."/>
            <person name="Sivonen K."/>
            <person name="Coursin T."/>
            <person name="Laurent T."/>
            <person name="Goodwin L."/>
            <person name="Nolan M."/>
            <person name="Davenport K.W."/>
            <person name="Han C.S."/>
            <person name="Rubin E.M."/>
            <person name="Eisen J.A."/>
            <person name="Woyke T."/>
            <person name="Gugger M."/>
            <person name="Kerfeld C.A."/>
        </authorList>
    </citation>
    <scope>NUCLEOTIDE SEQUENCE [LARGE SCALE GENOMIC DNA]</scope>
    <source>
        <strain evidence="2">ATCC 27899 / PCC 7122</strain>
    </source>
</reference>
<dbReference type="PATRIC" id="fig|272123.3.peg.339"/>
<dbReference type="Proteomes" id="UP000010474">
    <property type="component" value="Chromosome"/>
</dbReference>
<keyword evidence="2" id="KW-1185">Reference proteome</keyword>
<name>K9ZC03_ANACC</name>
<dbReference type="HOGENOM" id="CLU_2986404_0_0_3"/>
<sequence>MADGLTFSIVLHLTKKRYINFITVSINNLFSENGYKISRSYPLSGLMQNVIENLILQ</sequence>